<evidence type="ECO:0000313" key="3">
    <source>
        <dbReference type="Proteomes" id="UP000887013"/>
    </source>
</evidence>
<gene>
    <name evidence="2" type="ORF">NPIL_264431</name>
</gene>
<proteinExistence type="predicted"/>
<feature type="region of interest" description="Disordered" evidence="1">
    <location>
        <begin position="65"/>
        <end position="84"/>
    </location>
</feature>
<dbReference type="Proteomes" id="UP000887013">
    <property type="component" value="Unassembled WGS sequence"/>
</dbReference>
<reference evidence="2" key="1">
    <citation type="submission" date="2020-08" db="EMBL/GenBank/DDBJ databases">
        <title>Multicomponent nature underlies the extraordinary mechanical properties of spider dragline silk.</title>
        <authorList>
            <person name="Kono N."/>
            <person name="Nakamura H."/>
            <person name="Mori M."/>
            <person name="Yoshida Y."/>
            <person name="Ohtoshi R."/>
            <person name="Malay A.D."/>
            <person name="Moran D.A.P."/>
            <person name="Tomita M."/>
            <person name="Numata K."/>
            <person name="Arakawa K."/>
        </authorList>
    </citation>
    <scope>NUCLEOTIDE SEQUENCE</scope>
</reference>
<evidence type="ECO:0000256" key="1">
    <source>
        <dbReference type="SAM" id="MobiDB-lite"/>
    </source>
</evidence>
<evidence type="ECO:0000313" key="2">
    <source>
        <dbReference type="EMBL" id="GFU00602.1"/>
    </source>
</evidence>
<dbReference type="AlphaFoldDB" id="A0A8X6Q3V1"/>
<accession>A0A8X6Q3V1</accession>
<sequence length="84" mass="9699">MVCIYESHGEAEKGLKHDFLRDGCVRMKTTRNVSMVDRLDEKETDHGKMQWPERHFSMRDLRSHTPAHYSSAKKPVALKGSVDV</sequence>
<name>A0A8X6Q3V1_NEPPI</name>
<dbReference type="EMBL" id="BMAW01076232">
    <property type="protein sequence ID" value="GFU00602.1"/>
    <property type="molecule type" value="Genomic_DNA"/>
</dbReference>
<protein>
    <submittedName>
        <fullName evidence="2">Uncharacterized protein</fullName>
    </submittedName>
</protein>
<organism evidence="2 3">
    <name type="scientific">Nephila pilipes</name>
    <name type="common">Giant wood spider</name>
    <name type="synonym">Nephila maculata</name>
    <dbReference type="NCBI Taxonomy" id="299642"/>
    <lineage>
        <taxon>Eukaryota</taxon>
        <taxon>Metazoa</taxon>
        <taxon>Ecdysozoa</taxon>
        <taxon>Arthropoda</taxon>
        <taxon>Chelicerata</taxon>
        <taxon>Arachnida</taxon>
        <taxon>Araneae</taxon>
        <taxon>Araneomorphae</taxon>
        <taxon>Entelegynae</taxon>
        <taxon>Araneoidea</taxon>
        <taxon>Nephilidae</taxon>
        <taxon>Nephila</taxon>
    </lineage>
</organism>
<keyword evidence="3" id="KW-1185">Reference proteome</keyword>
<comment type="caution">
    <text evidence="2">The sequence shown here is derived from an EMBL/GenBank/DDBJ whole genome shotgun (WGS) entry which is preliminary data.</text>
</comment>